<sequence>MKALVLSGGSGTRLRPLSYSIPKQLVPVGNAPVLFHCLANIRDAGITEVGIIIGDNGEEIRRAVGDGSDLGLQVTFIRQEAPLGLAHCVQIAEPFLDGESFIMYLGDNVLVGGVAPHAERFRTNRPDAQVLVCKVADPRHYGVAVLGPDGAVEQLIEKPSEPVADTALIGVYFFTKEVHTAVASIQPSARGELEITDAIEWLRKNGRNVRAEVFEGYWKDTGRIEDVLACNRVLLEALTPSVAGKVDDESELVGPGPFVIEAGAVIERSTLIGPVTVAAGAVVRDSTIGPSVSIGRDAVVEQAGVEDSIVMDGSTIRGVRGVHGSLIGRNAEVSHAAEAPARHRFVLGDDSRIEAAA</sequence>
<dbReference type="Gene3D" id="2.160.10.10">
    <property type="entry name" value="Hexapeptide repeat proteins"/>
    <property type="match status" value="1"/>
</dbReference>
<accession>A0A9W6V482</accession>
<comment type="caution">
    <text evidence="3">The sequence shown here is derived from an EMBL/GenBank/DDBJ whole genome shotgun (WGS) entry which is preliminary data.</text>
</comment>
<dbReference type="InterPro" id="IPR005835">
    <property type="entry name" value="NTP_transferase_dom"/>
</dbReference>
<dbReference type="Gene3D" id="3.90.550.10">
    <property type="entry name" value="Spore Coat Polysaccharide Biosynthesis Protein SpsA, Chain A"/>
    <property type="match status" value="1"/>
</dbReference>
<evidence type="ECO:0000259" key="2">
    <source>
        <dbReference type="Pfam" id="PF25087"/>
    </source>
</evidence>
<gene>
    <name evidence="3" type="ORF">Kpho02_67590</name>
</gene>
<dbReference type="InterPro" id="IPR056729">
    <property type="entry name" value="GMPPB_C"/>
</dbReference>
<dbReference type="InterPro" id="IPR029044">
    <property type="entry name" value="Nucleotide-diphossugar_trans"/>
</dbReference>
<evidence type="ECO:0000313" key="3">
    <source>
        <dbReference type="EMBL" id="GLW74461.1"/>
    </source>
</evidence>
<evidence type="ECO:0000259" key="1">
    <source>
        <dbReference type="Pfam" id="PF00483"/>
    </source>
</evidence>
<protein>
    <submittedName>
        <fullName evidence="3">Glucose-1-phosphate thymidylyltransferase</fullName>
    </submittedName>
</protein>
<organism evidence="3 4">
    <name type="scientific">Kitasatospora phosalacinea</name>
    <dbReference type="NCBI Taxonomy" id="2065"/>
    <lineage>
        <taxon>Bacteria</taxon>
        <taxon>Bacillati</taxon>
        <taxon>Actinomycetota</taxon>
        <taxon>Actinomycetes</taxon>
        <taxon>Kitasatosporales</taxon>
        <taxon>Streptomycetaceae</taxon>
        <taxon>Kitasatospora</taxon>
    </lineage>
</organism>
<dbReference type="EMBL" id="BSSA01000035">
    <property type="protein sequence ID" value="GLW74461.1"/>
    <property type="molecule type" value="Genomic_DNA"/>
</dbReference>
<proteinExistence type="predicted"/>
<dbReference type="SUPFAM" id="SSF53448">
    <property type="entry name" value="Nucleotide-diphospho-sugar transferases"/>
    <property type="match status" value="1"/>
</dbReference>
<dbReference type="Pfam" id="PF00483">
    <property type="entry name" value="NTP_transferase"/>
    <property type="match status" value="1"/>
</dbReference>
<evidence type="ECO:0000313" key="4">
    <source>
        <dbReference type="Proteomes" id="UP001165041"/>
    </source>
</evidence>
<reference evidence="3" key="1">
    <citation type="submission" date="2023-02" db="EMBL/GenBank/DDBJ databases">
        <title>Kitasatospora phosalacinea NBRC 14627.</title>
        <authorList>
            <person name="Ichikawa N."/>
            <person name="Sato H."/>
            <person name="Tonouchi N."/>
        </authorList>
    </citation>
    <scope>NUCLEOTIDE SEQUENCE</scope>
    <source>
        <strain evidence="3">NBRC 14627</strain>
    </source>
</reference>
<feature type="domain" description="Nucleotidyl transferase" evidence="1">
    <location>
        <begin position="2"/>
        <end position="234"/>
    </location>
</feature>
<dbReference type="Proteomes" id="UP001165041">
    <property type="component" value="Unassembled WGS sequence"/>
</dbReference>
<name>A0A9W6V482_9ACTN</name>
<dbReference type="PANTHER" id="PTHR42883:SF2">
    <property type="entry name" value="THYMIDYLYLTRANSFERASE"/>
    <property type="match status" value="1"/>
</dbReference>
<dbReference type="InterPro" id="IPR005908">
    <property type="entry name" value="G1P_thy_trans_l"/>
</dbReference>
<dbReference type="Pfam" id="PF25087">
    <property type="entry name" value="GMPPB_C"/>
    <property type="match status" value="1"/>
</dbReference>
<dbReference type="PANTHER" id="PTHR42883">
    <property type="entry name" value="GLUCOSE-1-PHOSPHATE THYMIDYLTRANSFERASE"/>
    <property type="match status" value="1"/>
</dbReference>
<dbReference type="RefSeq" id="WP_285740052.1">
    <property type="nucleotide sequence ID" value="NZ_BSSA01000035.1"/>
</dbReference>
<dbReference type="NCBIfam" id="TIGR01208">
    <property type="entry name" value="rmlA_long"/>
    <property type="match status" value="1"/>
</dbReference>
<dbReference type="CDD" id="cd04189">
    <property type="entry name" value="G1P_TT_long"/>
    <property type="match status" value="1"/>
</dbReference>
<feature type="domain" description="Mannose-1-phosphate guanyltransferase C-terminal" evidence="2">
    <location>
        <begin position="272"/>
        <end position="354"/>
    </location>
</feature>
<dbReference type="AlphaFoldDB" id="A0A9W6V482"/>